<organism evidence="2 3">
    <name type="scientific">Saitozyma podzolica</name>
    <dbReference type="NCBI Taxonomy" id="1890683"/>
    <lineage>
        <taxon>Eukaryota</taxon>
        <taxon>Fungi</taxon>
        <taxon>Dikarya</taxon>
        <taxon>Basidiomycota</taxon>
        <taxon>Agaricomycotina</taxon>
        <taxon>Tremellomycetes</taxon>
        <taxon>Tremellales</taxon>
        <taxon>Trimorphomycetaceae</taxon>
        <taxon>Saitozyma</taxon>
    </lineage>
</organism>
<dbReference type="GO" id="GO:0019441">
    <property type="term" value="P:L-tryptophan catabolic process to kynurenine"/>
    <property type="evidence" value="ECO:0007669"/>
    <property type="project" value="InterPro"/>
</dbReference>
<evidence type="ECO:0000313" key="2">
    <source>
        <dbReference type="EMBL" id="RSH89120.1"/>
    </source>
</evidence>
<proteinExistence type="inferred from homology"/>
<dbReference type="SUPFAM" id="SSF102198">
    <property type="entry name" value="Putative cyclase"/>
    <property type="match status" value="1"/>
</dbReference>
<dbReference type="GO" id="GO:0004061">
    <property type="term" value="F:arylformamidase activity"/>
    <property type="evidence" value="ECO:0007669"/>
    <property type="project" value="InterPro"/>
</dbReference>
<dbReference type="InterPro" id="IPR007325">
    <property type="entry name" value="KFase/CYL"/>
</dbReference>
<dbReference type="Pfam" id="PF04199">
    <property type="entry name" value="Cyclase"/>
    <property type="match status" value="1"/>
</dbReference>
<dbReference type="Proteomes" id="UP000279259">
    <property type="component" value="Unassembled WGS sequence"/>
</dbReference>
<dbReference type="EMBL" id="RSCD01000015">
    <property type="protein sequence ID" value="RSH89120.1"/>
    <property type="molecule type" value="Genomic_DNA"/>
</dbReference>
<dbReference type="STRING" id="1890683.A0A427YDC1"/>
<dbReference type="AlphaFoldDB" id="A0A427YDC1"/>
<sequence length="317" mass="35782">MPDAITFEQLPVQKDGPPFNAWGLYGDKDELGRLNLITPEAIKRGRDEIRHGLVINLNLPLSIKSMHPERAELHHKINHRKHCNDDILTFNTQTSSQWDGFRHFPYQNFPGPGEYRFYNGLTMEEAKDPKVIRNGIQNFADKPITSRAHLLDIPRYLARHGLPPLAPRTKSTPITLDMLQKCASEAGIQFASGDILVLRTGWTEATIDLDDAAVQEQRKSRESCGVIQGEDVLKWHWENGIAAVVSDNPAYENFPHPNPSLHEVFLSGWGLPIGELFDLRLLAETCDRLKKWSFFFTSMPLYVEGGIASPPNAQAIL</sequence>
<protein>
    <recommendedName>
        <fullName evidence="4">Cyclase</fullName>
    </recommendedName>
</protein>
<keyword evidence="3" id="KW-1185">Reference proteome</keyword>
<dbReference type="InterPro" id="IPR037175">
    <property type="entry name" value="KFase_sf"/>
</dbReference>
<evidence type="ECO:0000313" key="3">
    <source>
        <dbReference type="Proteomes" id="UP000279259"/>
    </source>
</evidence>
<dbReference type="OrthoDB" id="5396at2759"/>
<comment type="caution">
    <text evidence="2">The sequence shown here is derived from an EMBL/GenBank/DDBJ whole genome shotgun (WGS) entry which is preliminary data.</text>
</comment>
<comment type="similarity">
    <text evidence="1">Belongs to the Cyclase 1 superfamily.</text>
</comment>
<reference evidence="2 3" key="1">
    <citation type="submission" date="2018-11" db="EMBL/GenBank/DDBJ databases">
        <title>Genome sequence of Saitozyma podzolica DSM 27192.</title>
        <authorList>
            <person name="Aliyu H."/>
            <person name="Gorte O."/>
            <person name="Ochsenreither K."/>
        </authorList>
    </citation>
    <scope>NUCLEOTIDE SEQUENCE [LARGE SCALE GENOMIC DNA]</scope>
    <source>
        <strain evidence="2 3">DSM 27192</strain>
    </source>
</reference>
<dbReference type="PANTHER" id="PTHR34861:SF11">
    <property type="entry name" value="CYCLASE"/>
    <property type="match status" value="1"/>
</dbReference>
<evidence type="ECO:0008006" key="4">
    <source>
        <dbReference type="Google" id="ProtNLM"/>
    </source>
</evidence>
<gene>
    <name evidence="2" type="ORF">EHS25_002786</name>
</gene>
<dbReference type="Gene3D" id="3.50.30.50">
    <property type="entry name" value="Putative cyclase"/>
    <property type="match status" value="1"/>
</dbReference>
<evidence type="ECO:0000256" key="1">
    <source>
        <dbReference type="ARBA" id="ARBA00007865"/>
    </source>
</evidence>
<dbReference type="PANTHER" id="PTHR34861">
    <property type="match status" value="1"/>
</dbReference>
<accession>A0A427YDC1</accession>
<name>A0A427YDC1_9TREE</name>